<evidence type="ECO:0000313" key="7">
    <source>
        <dbReference type="EMBL" id="MCC3267431.1"/>
    </source>
</evidence>
<feature type="transmembrane region" description="Helical" evidence="5">
    <location>
        <begin position="38"/>
        <end position="58"/>
    </location>
</feature>
<keyword evidence="3 5" id="KW-1133">Transmembrane helix</keyword>
<evidence type="ECO:0000256" key="5">
    <source>
        <dbReference type="SAM" id="Phobius"/>
    </source>
</evidence>
<sequence>MPQRGRSMERRLWSICGVIAGMLLGWGAFRMFDGGVPWPLAVLVFAAGTALLVLIIRFRRRWVRKEGRPERIRSPRS</sequence>
<comment type="subcellular location">
    <subcellularLocation>
        <location evidence="1">Membrane</location>
        <topology evidence="1">Multi-pass membrane protein</topology>
    </subcellularLocation>
</comment>
<keyword evidence="8" id="KW-1185">Reference proteome</keyword>
<evidence type="ECO:0000256" key="4">
    <source>
        <dbReference type="ARBA" id="ARBA00023136"/>
    </source>
</evidence>
<evidence type="ECO:0000256" key="3">
    <source>
        <dbReference type="ARBA" id="ARBA00022989"/>
    </source>
</evidence>
<evidence type="ECO:0000256" key="2">
    <source>
        <dbReference type="ARBA" id="ARBA00022692"/>
    </source>
</evidence>
<reference evidence="7" key="1">
    <citation type="submission" date="2021-10" db="EMBL/GenBank/DDBJ databases">
        <title>Novel species in genus Arthrobacter.</title>
        <authorList>
            <person name="Liu Y."/>
        </authorList>
    </citation>
    <scope>NUCLEOTIDE SEQUENCE</scope>
    <source>
        <strain evidence="7">Zg-Y786</strain>
    </source>
</reference>
<organism evidence="7 8">
    <name type="scientific">Arthrobacter gengyunqii</name>
    <dbReference type="NCBI Taxonomy" id="2886940"/>
    <lineage>
        <taxon>Bacteria</taxon>
        <taxon>Bacillati</taxon>
        <taxon>Actinomycetota</taxon>
        <taxon>Actinomycetes</taxon>
        <taxon>Micrococcales</taxon>
        <taxon>Micrococcaceae</taxon>
        <taxon>Arthrobacter</taxon>
    </lineage>
</organism>
<evidence type="ECO:0000259" key="6">
    <source>
        <dbReference type="Pfam" id="PF13515"/>
    </source>
</evidence>
<dbReference type="RefSeq" id="WP_227892364.1">
    <property type="nucleotide sequence ID" value="NZ_JAJFZQ010000009.1"/>
</dbReference>
<dbReference type="InterPro" id="IPR049453">
    <property type="entry name" value="Memb_transporter_dom"/>
</dbReference>
<dbReference type="EMBL" id="JAJFZQ010000009">
    <property type="protein sequence ID" value="MCC3267431.1"/>
    <property type="molecule type" value="Genomic_DNA"/>
</dbReference>
<protein>
    <submittedName>
        <fullName evidence="7">FUSC family protein</fullName>
    </submittedName>
</protein>
<evidence type="ECO:0000256" key="1">
    <source>
        <dbReference type="ARBA" id="ARBA00004141"/>
    </source>
</evidence>
<keyword evidence="4 5" id="KW-0472">Membrane</keyword>
<dbReference type="Pfam" id="PF13515">
    <property type="entry name" value="FUSC_2"/>
    <property type="match status" value="1"/>
</dbReference>
<dbReference type="Proteomes" id="UP001139168">
    <property type="component" value="Unassembled WGS sequence"/>
</dbReference>
<proteinExistence type="predicted"/>
<keyword evidence="2 5" id="KW-0812">Transmembrane</keyword>
<accession>A0ABS8GNJ5</accession>
<comment type="caution">
    <text evidence="7">The sequence shown here is derived from an EMBL/GenBank/DDBJ whole genome shotgun (WGS) entry which is preliminary data.</text>
</comment>
<feature type="domain" description="Integral membrane bound transporter" evidence="6">
    <location>
        <begin position="2"/>
        <end position="55"/>
    </location>
</feature>
<evidence type="ECO:0000313" key="8">
    <source>
        <dbReference type="Proteomes" id="UP001139168"/>
    </source>
</evidence>
<gene>
    <name evidence="7" type="ORF">LJ752_15435</name>
</gene>
<feature type="transmembrane region" description="Helical" evidence="5">
    <location>
        <begin position="12"/>
        <end position="32"/>
    </location>
</feature>
<name>A0ABS8GNJ5_9MICC</name>